<dbReference type="OMA" id="CRRARSF"/>
<dbReference type="InterPro" id="IPR000182">
    <property type="entry name" value="GNAT_dom"/>
</dbReference>
<keyword evidence="3" id="KW-1185">Reference proteome</keyword>
<dbReference type="Proteomes" id="UP000663193">
    <property type="component" value="Chromosome 18"/>
</dbReference>
<proteinExistence type="predicted"/>
<accession>A0A7U2NP33</accession>
<protein>
    <recommendedName>
        <fullName evidence="1">N-acetyltransferase domain-containing protein</fullName>
    </recommendedName>
</protein>
<dbReference type="EMBL" id="CP069040">
    <property type="protein sequence ID" value="QRD05383.1"/>
    <property type="molecule type" value="Genomic_DNA"/>
</dbReference>
<dbReference type="VEuPathDB" id="FungiDB:JI435_155370"/>
<dbReference type="OrthoDB" id="4072826at2759"/>
<feature type="domain" description="N-acetyltransferase" evidence="1">
    <location>
        <begin position="28"/>
        <end position="183"/>
    </location>
</feature>
<name>A0A7U2NP33_PHANO</name>
<organism evidence="2 3">
    <name type="scientific">Phaeosphaeria nodorum (strain SN15 / ATCC MYA-4574 / FGSC 10173)</name>
    <name type="common">Glume blotch fungus</name>
    <name type="synonym">Parastagonospora nodorum</name>
    <dbReference type="NCBI Taxonomy" id="321614"/>
    <lineage>
        <taxon>Eukaryota</taxon>
        <taxon>Fungi</taxon>
        <taxon>Dikarya</taxon>
        <taxon>Ascomycota</taxon>
        <taxon>Pezizomycotina</taxon>
        <taxon>Dothideomycetes</taxon>
        <taxon>Pleosporomycetidae</taxon>
        <taxon>Pleosporales</taxon>
        <taxon>Pleosporineae</taxon>
        <taxon>Phaeosphaeriaceae</taxon>
        <taxon>Parastagonospora</taxon>
    </lineage>
</organism>
<sequence>MDSIINSPRLKLTLITKAERGSEEFKWIHEVRSNVQSTWWSLYGPSKSPADTEQALQNMIARPHVEGGEKVHRYPYAVHQLLEESTTRFIGLITLRTLSSEECKFPPRNDHESTATTLSLELAYMFLPTSWGQGFATESITAVLKSIESTPTILWAPHKKLIVRAIVNDENVPSRRVMEKCGMGVPEVLEFEGGRFLIAGKWRTKHRLFVFAKELVV</sequence>
<dbReference type="PANTHER" id="PTHR43792:SF1">
    <property type="entry name" value="N-ACETYLTRANSFERASE DOMAIN-CONTAINING PROTEIN"/>
    <property type="match status" value="1"/>
</dbReference>
<dbReference type="SUPFAM" id="SSF55729">
    <property type="entry name" value="Acyl-CoA N-acyltransferases (Nat)"/>
    <property type="match status" value="1"/>
</dbReference>
<dbReference type="Gene3D" id="3.40.630.30">
    <property type="match status" value="1"/>
</dbReference>
<dbReference type="Pfam" id="PF13302">
    <property type="entry name" value="Acetyltransf_3"/>
    <property type="match status" value="1"/>
</dbReference>
<evidence type="ECO:0000313" key="2">
    <source>
        <dbReference type="EMBL" id="QRD05383.1"/>
    </source>
</evidence>
<evidence type="ECO:0000259" key="1">
    <source>
        <dbReference type="Pfam" id="PF13302"/>
    </source>
</evidence>
<gene>
    <name evidence="2" type="ORF">JI435_155370</name>
</gene>
<dbReference type="InterPro" id="IPR051531">
    <property type="entry name" value="N-acetyltransferase"/>
</dbReference>
<dbReference type="GO" id="GO:0016747">
    <property type="term" value="F:acyltransferase activity, transferring groups other than amino-acyl groups"/>
    <property type="evidence" value="ECO:0007669"/>
    <property type="project" value="InterPro"/>
</dbReference>
<reference evidence="3" key="1">
    <citation type="journal article" date="2021" name="BMC Genomics">
        <title>Chromosome-level genome assembly and manually-curated proteome of model necrotroph Parastagonospora nodorum Sn15 reveals a genome-wide trove of candidate effector homologs, and redundancy of virulence-related functions within an accessory chromosome.</title>
        <authorList>
            <person name="Bertazzoni S."/>
            <person name="Jones D.A.B."/>
            <person name="Phan H.T."/>
            <person name="Tan K.-C."/>
            <person name="Hane J.K."/>
        </authorList>
    </citation>
    <scope>NUCLEOTIDE SEQUENCE [LARGE SCALE GENOMIC DNA]</scope>
    <source>
        <strain evidence="3">SN15 / ATCC MYA-4574 / FGSC 10173)</strain>
    </source>
</reference>
<dbReference type="InterPro" id="IPR016181">
    <property type="entry name" value="Acyl_CoA_acyltransferase"/>
</dbReference>
<dbReference type="KEGG" id="pno:SNOG_15537"/>
<evidence type="ECO:0000313" key="3">
    <source>
        <dbReference type="Proteomes" id="UP000663193"/>
    </source>
</evidence>
<dbReference type="PANTHER" id="PTHR43792">
    <property type="entry name" value="GNAT FAMILY, PUTATIVE (AFU_ORTHOLOGUE AFUA_3G00765)-RELATED-RELATED"/>
    <property type="match status" value="1"/>
</dbReference>
<dbReference type="AlphaFoldDB" id="A0A7U2NP33"/>
<dbReference type="RefSeq" id="XP_001805682.1">
    <property type="nucleotide sequence ID" value="XM_001805630.1"/>
</dbReference>